<dbReference type="Proteomes" id="UP000003933">
    <property type="component" value="Chromosome"/>
</dbReference>
<dbReference type="SUPFAM" id="SSF51366">
    <property type="entry name" value="Ribulose-phoshate binding barrel"/>
    <property type="match status" value="1"/>
</dbReference>
<dbReference type="HOGENOM" id="CLU_1640684_0_0_6"/>
<sequence length="151" mass="18311">MDFSYVKNISFSYKEIVKIIFFLKKINFLIEIHYMSKFYNNYKNNINHFENNIYKNNIFSIGNNFCYNYLSYFKKKILIMSVIPGFSNQNFLNKTKFLYKKNSNIDGGIKKNIFLLIKNYFNKIIIGSNIINNKNQKSFFYYNFIKNNYLI</sequence>
<evidence type="ECO:0000313" key="1">
    <source>
        <dbReference type="EMBL" id="AFP84122.1"/>
    </source>
</evidence>
<dbReference type="EMBL" id="CP003544">
    <property type="protein sequence ID" value="AFP84122.1"/>
    <property type="molecule type" value="Genomic_DNA"/>
</dbReference>
<protein>
    <submittedName>
        <fullName evidence="1">Ribulose-phosphate 3-epimerase</fullName>
    </submittedName>
</protein>
<dbReference type="KEGG" id="crt:A355_092"/>
<accession>J3TEG1</accession>
<name>J3TEG1_CARRU</name>
<reference evidence="1 2" key="1">
    <citation type="journal article" date="2012" name="Mol. Biol. Evol.">
        <title>Genome reduction and co-evolution between the primary and secondary bacterial symbionts of psyllids.</title>
        <authorList>
            <person name="Sloan D.B."/>
            <person name="Moran N.A."/>
        </authorList>
    </citation>
    <scope>NUCLEOTIDE SEQUENCE [LARGE SCALE GENOMIC DNA]</scope>
    <source>
        <strain evidence="1 2">HT</strain>
    </source>
</reference>
<organism evidence="1 2">
    <name type="scientific">Candidatus Carsonella ruddii HT isolate Thao2000</name>
    <dbReference type="NCBI Taxonomy" id="1202539"/>
    <lineage>
        <taxon>Bacteria</taxon>
        <taxon>Pseudomonadati</taxon>
        <taxon>Pseudomonadota</taxon>
        <taxon>Gammaproteobacteria</taxon>
        <taxon>Oceanospirillales</taxon>
        <taxon>Halomonadaceae</taxon>
        <taxon>Zymobacter group</taxon>
        <taxon>Candidatus Carsonella</taxon>
    </lineage>
</organism>
<evidence type="ECO:0000313" key="2">
    <source>
        <dbReference type="Proteomes" id="UP000003933"/>
    </source>
</evidence>
<dbReference type="Gene3D" id="3.20.20.70">
    <property type="entry name" value="Aldolase class I"/>
    <property type="match status" value="1"/>
</dbReference>
<gene>
    <name evidence="1" type="primary">rpe</name>
    <name evidence="1" type="ORF">A355_092</name>
</gene>
<dbReference type="InterPro" id="IPR013785">
    <property type="entry name" value="Aldolase_TIM"/>
</dbReference>
<dbReference type="PATRIC" id="fig|1202539.3.peg.74"/>
<dbReference type="AlphaFoldDB" id="J3TEG1"/>
<dbReference type="InterPro" id="IPR011060">
    <property type="entry name" value="RibuloseP-bd_barrel"/>
</dbReference>
<dbReference type="STRING" id="1202539.A355_092"/>
<proteinExistence type="predicted"/>